<dbReference type="Pfam" id="PF07007">
    <property type="entry name" value="LprI"/>
    <property type="match status" value="1"/>
</dbReference>
<dbReference type="RefSeq" id="WP_418890370.1">
    <property type="nucleotide sequence ID" value="NZ_JBEUWX010000002.1"/>
</dbReference>
<reference evidence="4" key="1">
    <citation type="submission" date="2024-06" db="EMBL/GenBank/DDBJ databases">
        <title>Radixoralia hellwigii gen. nov., sp nov., isolated from a root canal in the human oral cavity.</title>
        <authorList>
            <person name="Bartsch S."/>
            <person name="Wittmer A."/>
            <person name="Schulz A.-K."/>
            <person name="Neumann-Schaal M."/>
            <person name="Wolf J."/>
            <person name="Gronow S."/>
            <person name="Tennert C."/>
            <person name="Haecker G."/>
            <person name="Cieplik F."/>
            <person name="Al-Ahmad A."/>
        </authorList>
    </citation>
    <scope>NUCLEOTIDE SEQUENCE [LARGE SCALE GENOMIC DNA]</scope>
    <source>
        <strain evidence="4">Wk13</strain>
    </source>
</reference>
<proteinExistence type="predicted"/>
<sequence length="147" mass="16187">MYAIKRIALSFILFSPVLACAASGIVVQTEREMYEECSAFSQAGMRECLAKKAEDSQMALQQAEKKVVSALSKWFEEDKYIKESKAKFAAANKEFIRYRNAQCAFGSSLSGGGAGSVREIGRLGCVTELNNRRAQQLLDAVSTVRAR</sequence>
<evidence type="ECO:0000259" key="2">
    <source>
        <dbReference type="Pfam" id="PF07007"/>
    </source>
</evidence>
<comment type="caution">
    <text evidence="3">The sequence shown here is derived from an EMBL/GenBank/DDBJ whole genome shotgun (WGS) entry which is preliminary data.</text>
</comment>
<evidence type="ECO:0000256" key="1">
    <source>
        <dbReference type="SAM" id="SignalP"/>
    </source>
</evidence>
<feature type="domain" description="Lysozyme inhibitor LprI-like N-terminal" evidence="2">
    <location>
        <begin position="41"/>
        <end position="137"/>
    </location>
</feature>
<protein>
    <submittedName>
        <fullName evidence="3">Lysozyme inhibitor LprI family protein</fullName>
    </submittedName>
</protein>
<gene>
    <name evidence="3" type="ORF">ABCS64_02585</name>
</gene>
<dbReference type="EMBL" id="JBEUWX010000002">
    <property type="protein sequence ID" value="MFA9949225.1"/>
    <property type="molecule type" value="Genomic_DNA"/>
</dbReference>
<keyword evidence="4" id="KW-1185">Reference proteome</keyword>
<dbReference type="Gene3D" id="1.20.1270.180">
    <property type="match status" value="1"/>
</dbReference>
<evidence type="ECO:0000313" key="4">
    <source>
        <dbReference type="Proteomes" id="UP001574673"/>
    </source>
</evidence>
<feature type="signal peptide" evidence="1">
    <location>
        <begin position="1"/>
        <end position="21"/>
    </location>
</feature>
<dbReference type="InterPro" id="IPR009739">
    <property type="entry name" value="LprI-like_N"/>
</dbReference>
<dbReference type="Proteomes" id="UP001574673">
    <property type="component" value="Unassembled WGS sequence"/>
</dbReference>
<evidence type="ECO:0000313" key="3">
    <source>
        <dbReference type="EMBL" id="MFA9949225.1"/>
    </source>
</evidence>
<organism evidence="3 4">
    <name type="scientific">Dentiradicibacter hellwigii</name>
    <dbReference type="NCBI Taxonomy" id="3149053"/>
    <lineage>
        <taxon>Bacteria</taxon>
        <taxon>Pseudomonadati</taxon>
        <taxon>Pseudomonadota</taxon>
        <taxon>Betaproteobacteria</taxon>
        <taxon>Rhodocyclales</taxon>
        <taxon>Rhodocyclaceae</taxon>
        <taxon>Dentiradicibacter</taxon>
    </lineage>
</organism>
<keyword evidence="1" id="KW-0732">Signal</keyword>
<accession>A0ABV4UC84</accession>
<name>A0ABV4UC84_9RHOO</name>
<feature type="chain" id="PRO_5046593931" evidence="1">
    <location>
        <begin position="22"/>
        <end position="147"/>
    </location>
</feature>